<dbReference type="GO" id="GO:0005524">
    <property type="term" value="F:ATP binding"/>
    <property type="evidence" value="ECO:0007669"/>
    <property type="project" value="UniProtKB-KW"/>
</dbReference>
<keyword evidence="2" id="KW-0547">Nucleotide-binding</keyword>
<feature type="region of interest" description="Disordered" evidence="1">
    <location>
        <begin position="60"/>
        <end position="106"/>
    </location>
</feature>
<feature type="region of interest" description="Disordered" evidence="1">
    <location>
        <begin position="685"/>
        <end position="902"/>
    </location>
</feature>
<feature type="compositionally biased region" description="Pro residues" evidence="1">
    <location>
        <begin position="92"/>
        <end position="101"/>
    </location>
</feature>
<accession>A0ABX0YWI2</accession>
<dbReference type="RefSeq" id="WP_168132282.1">
    <property type="nucleotide sequence ID" value="NZ_BMVZ01000028.1"/>
</dbReference>
<feature type="compositionally biased region" description="Low complexity" evidence="1">
    <location>
        <begin position="818"/>
        <end position="855"/>
    </location>
</feature>
<gene>
    <name evidence="2" type="ORF">HCJ95_22690</name>
</gene>
<evidence type="ECO:0000313" key="2">
    <source>
        <dbReference type="EMBL" id="NJP17005.1"/>
    </source>
</evidence>
<protein>
    <submittedName>
        <fullName evidence="2">ATP-binding protein</fullName>
    </submittedName>
</protein>
<sequence length="902" mass="89701">MDPNTREPEDQGQDGDGRVPGRRAPRDSLAADFPPLAPAPVRTVQLVAGDFLLTVNPVDGSEIELCPPGERPGRPSRYTADARAEADRAARPPAPPGPARPALPLLGRQEERERLVRLLARGRCVRLTGVPGSGRTSLLDVVAEDCADFAPDGVVRLSGYRRTAEDLLHELFHAVYDAPRYRPGREELLAHVREIGAIVVVDDLEFGGSALDDLLDATPECAFLMAATPDVPAASPEFEVEEIVLGGLGRADGIALIEQGVGRPLTEEEANWAGDVWFESEGLPLRFVQAGALLRQRDRLRAGADAVEEFGVFADASAADGPVDAAGEASDGARLPLPSLGEAAGPAPLLASRLGASARDALRFAVALGGEVPHPAHLPALVGDTHADAVLGELVACGLVTPAGSRYRLAAGVLTQLQAAGYGDDAEETARTAARHYTWWAGHPSVGAERVCAEADAVLAALAVLVPSAGPGEDGEESPAVRLARAAAPAFAAGGDWGAWERALRFGTEASRLAGEVADQAYFHHELGILALCGGLLDRARAELEASIGLRGAVADKRGTVAGRRALALVEDRSGTLSKPVVTPVPGLGDAPAAEEVPDARTEESATPPDAVTTPFPQLKPPVGDTATLVSYQPPTAARSAAARSAAPAAKRTGIKAFARRNLVAAGAGAVLAAVLGTVVTLGATSHNDPESPSDKVGVNPSASQGADDGSLGADTPPQDGGPGGGAVPADGSVGTATGRPTDPGPDGTAGTADDPAPTKGGGGPSDTIDPTGGGSSPDPTGSSGSAGGSHTGGSPGGTGSPTGGSSGPGSPTGGDSGDPTTGGDTGSPDPTTGGDTGSPDPTTGGDTGGSTSPTGGSGDGGGTGDTTGGGSSPTSGVSAGTPSTSTSAHSPAAPSGTPTAV</sequence>
<keyword evidence="2" id="KW-0067">ATP-binding</keyword>
<feature type="region of interest" description="Disordered" evidence="1">
    <location>
        <begin position="1"/>
        <end position="37"/>
    </location>
</feature>
<organism evidence="2 3">
    <name type="scientific">Streptomyces thermoviolaceus subsp. thermoviolaceus</name>
    <dbReference type="NCBI Taxonomy" id="66860"/>
    <lineage>
        <taxon>Bacteria</taxon>
        <taxon>Bacillati</taxon>
        <taxon>Actinomycetota</taxon>
        <taxon>Actinomycetes</taxon>
        <taxon>Kitasatosporales</taxon>
        <taxon>Streptomycetaceae</taxon>
        <taxon>Streptomyces</taxon>
    </lineage>
</organism>
<proteinExistence type="predicted"/>
<feature type="region of interest" description="Disordered" evidence="1">
    <location>
        <begin position="580"/>
        <end position="622"/>
    </location>
</feature>
<dbReference type="EMBL" id="JAATEL010000031">
    <property type="protein sequence ID" value="NJP17005.1"/>
    <property type="molecule type" value="Genomic_DNA"/>
</dbReference>
<reference evidence="2 3" key="1">
    <citation type="submission" date="2020-03" db="EMBL/GenBank/DDBJ databases">
        <title>WGS of actinomycetes isolated from Thailand.</title>
        <authorList>
            <person name="Thawai C."/>
        </authorList>
    </citation>
    <scope>NUCLEOTIDE SEQUENCE [LARGE SCALE GENOMIC DNA]</scope>
    <source>
        <strain evidence="2 3">NBRC 13905</strain>
    </source>
</reference>
<dbReference type="Proteomes" id="UP000635996">
    <property type="component" value="Unassembled WGS sequence"/>
</dbReference>
<dbReference type="InterPro" id="IPR027417">
    <property type="entry name" value="P-loop_NTPase"/>
</dbReference>
<dbReference type="SUPFAM" id="SSF52540">
    <property type="entry name" value="P-loop containing nucleoside triphosphate hydrolases"/>
    <property type="match status" value="1"/>
</dbReference>
<feature type="compositionally biased region" description="Basic and acidic residues" evidence="1">
    <location>
        <begin position="1"/>
        <end position="19"/>
    </location>
</feature>
<name>A0ABX0YWI2_STRTL</name>
<feature type="compositionally biased region" description="Gly residues" evidence="1">
    <location>
        <begin position="856"/>
        <end position="872"/>
    </location>
</feature>
<evidence type="ECO:0000256" key="1">
    <source>
        <dbReference type="SAM" id="MobiDB-lite"/>
    </source>
</evidence>
<comment type="caution">
    <text evidence="2">The sequence shown here is derived from an EMBL/GenBank/DDBJ whole genome shotgun (WGS) entry which is preliminary data.</text>
</comment>
<feature type="compositionally biased region" description="Basic and acidic residues" evidence="1">
    <location>
        <begin position="80"/>
        <end position="90"/>
    </location>
</feature>
<evidence type="ECO:0000313" key="3">
    <source>
        <dbReference type="Proteomes" id="UP000635996"/>
    </source>
</evidence>
<feature type="compositionally biased region" description="Gly residues" evidence="1">
    <location>
        <begin position="785"/>
        <end position="817"/>
    </location>
</feature>
<keyword evidence="3" id="KW-1185">Reference proteome</keyword>
<feature type="compositionally biased region" description="Low complexity" evidence="1">
    <location>
        <begin position="873"/>
        <end position="902"/>
    </location>
</feature>